<dbReference type="AlphaFoldDB" id="A0A9D5UHY3"/>
<dbReference type="NCBIfam" id="TIGR03033">
    <property type="entry name" value="phage_rel_nuc"/>
    <property type="match status" value="1"/>
</dbReference>
<accession>A0A9D5UHY3</accession>
<name>A0A9D5UHY3_9CELL</name>
<dbReference type="SUPFAM" id="SSF52980">
    <property type="entry name" value="Restriction endonuclease-like"/>
    <property type="match status" value="1"/>
</dbReference>
<evidence type="ECO:0000259" key="1">
    <source>
        <dbReference type="Pfam" id="PF09588"/>
    </source>
</evidence>
<organism evidence="2 3">
    <name type="scientific">Oerskovia douganii</name>
    <dbReference type="NCBI Taxonomy" id="2762210"/>
    <lineage>
        <taxon>Bacteria</taxon>
        <taxon>Bacillati</taxon>
        <taxon>Actinomycetota</taxon>
        <taxon>Actinomycetes</taxon>
        <taxon>Micrococcales</taxon>
        <taxon>Cellulomonadaceae</taxon>
        <taxon>Oerskovia</taxon>
    </lineage>
</organism>
<comment type="caution">
    <text evidence="2">The sequence shown here is derived from an EMBL/GenBank/DDBJ whole genome shotgun (WGS) entry which is preliminary data.</text>
</comment>
<dbReference type="Gene3D" id="3.90.320.10">
    <property type="match status" value="1"/>
</dbReference>
<dbReference type="EMBL" id="JACSPN010000017">
    <property type="protein sequence ID" value="MBE7701222.1"/>
    <property type="molecule type" value="Genomic_DNA"/>
</dbReference>
<dbReference type="Proteomes" id="UP000822993">
    <property type="component" value="Unassembled WGS sequence"/>
</dbReference>
<dbReference type="InterPro" id="IPR019080">
    <property type="entry name" value="YqaJ_viral_recombinase"/>
</dbReference>
<sequence length="299" mass="32549">MTATEDRILVPGSAEHNSLVTASKVAAIMGHSPWASPLSIWQQMKGIDPGAAQTREQSRGHYLEPAVMAWWQDQHPEYTHVAEQTVLSRGELPWAAATPDGIATGDGVPIVGVEAKTAADTRDAWGKPGTDEIPLYYAIQAMWQMHLGGHQITYFPVLGEYLTFSEYVIEYDPLVGAELERQAFEFWESLLYDDAPPLDDHPATLESLRRVYSDIDKATDVYIGTDLARRYVAAVEAEKAGKAALTAAKSEMSKAMTNARRALVVVGEDALLVATRQAAANGAPYVKAAPKLPTIPSED</sequence>
<dbReference type="InterPro" id="IPR011335">
    <property type="entry name" value="Restrct_endonuc-II-like"/>
</dbReference>
<keyword evidence="3" id="KW-1185">Reference proteome</keyword>
<protein>
    <submittedName>
        <fullName evidence="2">YqaJ viral recombinase family protein</fullName>
    </submittedName>
</protein>
<evidence type="ECO:0000313" key="3">
    <source>
        <dbReference type="Proteomes" id="UP000822993"/>
    </source>
</evidence>
<gene>
    <name evidence="2" type="ORF">H9623_13040</name>
</gene>
<dbReference type="Pfam" id="PF09588">
    <property type="entry name" value="YqaJ"/>
    <property type="match status" value="1"/>
</dbReference>
<dbReference type="RefSeq" id="WP_193720482.1">
    <property type="nucleotide sequence ID" value="NZ_JACSPN010000017.1"/>
</dbReference>
<evidence type="ECO:0000313" key="2">
    <source>
        <dbReference type="EMBL" id="MBE7701222.1"/>
    </source>
</evidence>
<reference evidence="2 3" key="1">
    <citation type="submission" date="2020-08" db="EMBL/GenBank/DDBJ databases">
        <title>A Genomic Blueprint of the Chicken Gut Microbiome.</title>
        <authorList>
            <person name="Gilroy R."/>
            <person name="Ravi A."/>
            <person name="Getino M."/>
            <person name="Pursley I."/>
            <person name="Horton D.L."/>
            <person name="Alikhan N.-F."/>
            <person name="Baker D."/>
            <person name="Gharbi K."/>
            <person name="Hall N."/>
            <person name="Watson M."/>
            <person name="Adriaenssens E.M."/>
            <person name="Foster-Nyarko E."/>
            <person name="Jarju S."/>
            <person name="Secka A."/>
            <person name="Antonio M."/>
            <person name="Oren A."/>
            <person name="Chaudhuri R."/>
            <person name="La Ragione R.M."/>
            <person name="Hildebrand F."/>
            <person name="Pallen M.J."/>
        </authorList>
    </citation>
    <scope>NUCLEOTIDE SEQUENCE [LARGE SCALE GENOMIC DNA]</scope>
    <source>
        <strain evidence="2 3">Sa1BUA8</strain>
    </source>
</reference>
<dbReference type="InterPro" id="IPR017482">
    <property type="entry name" value="Lambda-type_endonuclease"/>
</dbReference>
<dbReference type="InterPro" id="IPR011604">
    <property type="entry name" value="PDDEXK-like_dom_sf"/>
</dbReference>
<feature type="domain" description="YqaJ viral recombinase" evidence="1">
    <location>
        <begin position="17"/>
        <end position="150"/>
    </location>
</feature>
<proteinExistence type="predicted"/>